<keyword evidence="2" id="KW-0175">Coiled coil</keyword>
<accession>A0ABY8UG51</accession>
<evidence type="ECO:0000256" key="1">
    <source>
        <dbReference type="ARBA" id="ARBA00038299"/>
    </source>
</evidence>
<evidence type="ECO:0000259" key="4">
    <source>
        <dbReference type="Pfam" id="PF03159"/>
    </source>
</evidence>
<sequence length="751" mass="79963">MGIPGFNTWFYENNKAAYQPLAQTTVDHLYIDMNSVLHNVLRKAENYDKYHALLHKRLDAILRLTNPRKSVMLAIDGPAPLAKLITQRERRKKTFSVESRKKGQQQQGGGSSGSSSKGKKARSNVVSSTALTPGTPFMHDVCVSCCYYVCARLANRKWQHLEWELSGPTVAGEGEVKILGRLARPRHDDSVSPADTHMIVGDDADLILMALVSSTPRLHILNSALGEEKNLSPQSAVLSVDKLHAVWQAGVMAGKTGAVEGDGKAAQQQQKQQQQAQALAAAQLAPLSRQQLLQLLGAKSDLALLAILASGNDYLPAVKGAPKLETLWASYVKHPGTAAAAAAGNSHGSSSRSAAGLSREAAAALPWLKGLLWTMSMYYAGDCPDYRWTYKGAAPSTAGIRALAAAATAAMNGSSSSSSSNGNAAAAAAAAPQGPSEHHKLRLSSFSVSVCSSGGSSSSSSSAAAGTWQAAVAAAAARLGGSSDINFDPLLPHVCSLALLPAGAQQHVPAAVQHLMDSASPIYDMYAACEGCEAAAQEAYVAQRAYDAVLGQIKALEAEMQALQQGDAGEQQQQLQARQDELAAAKAAALAVLQAALAKRKQHEAAEHPDGVNTFDLARLEAAVAAVPASSYSGEQRALTQLSHSLLFRMGQQQQQGHNRQYNQQQYGQQQYGQQQYDQQQYGQQQYSRMPGRAFRPPPPPVERFGPAFSSRGYGGGPVVIRSLLWETAFGCQVQEDPDLALYSKYMVHIS</sequence>
<dbReference type="EMBL" id="CP126219">
    <property type="protein sequence ID" value="WIA20454.1"/>
    <property type="molecule type" value="Genomic_DNA"/>
</dbReference>
<keyword evidence="6" id="KW-1185">Reference proteome</keyword>
<dbReference type="PANTHER" id="PTHR12341">
    <property type="entry name" value="5'-&gt;3' EXORIBONUCLEASE"/>
    <property type="match status" value="1"/>
</dbReference>
<dbReference type="Pfam" id="PF03159">
    <property type="entry name" value="XRN_N"/>
    <property type="match status" value="1"/>
</dbReference>
<evidence type="ECO:0000313" key="6">
    <source>
        <dbReference type="Proteomes" id="UP001244341"/>
    </source>
</evidence>
<dbReference type="InterPro" id="IPR004859">
    <property type="entry name" value="Xrn1_N"/>
</dbReference>
<dbReference type="Proteomes" id="UP001244341">
    <property type="component" value="Chromosome 12b"/>
</dbReference>
<organism evidence="5 6">
    <name type="scientific">Tetradesmus obliquus</name>
    <name type="common">Green alga</name>
    <name type="synonym">Acutodesmus obliquus</name>
    <dbReference type="NCBI Taxonomy" id="3088"/>
    <lineage>
        <taxon>Eukaryota</taxon>
        <taxon>Viridiplantae</taxon>
        <taxon>Chlorophyta</taxon>
        <taxon>core chlorophytes</taxon>
        <taxon>Chlorophyceae</taxon>
        <taxon>CS clade</taxon>
        <taxon>Sphaeropleales</taxon>
        <taxon>Scenedesmaceae</taxon>
        <taxon>Tetradesmus</taxon>
    </lineage>
</organism>
<proteinExistence type="inferred from homology"/>
<name>A0ABY8UG51_TETOB</name>
<dbReference type="InterPro" id="IPR027073">
    <property type="entry name" value="5_3_exoribonuclease"/>
</dbReference>
<protein>
    <recommendedName>
        <fullName evidence="4">Xrn1 N-terminal domain-containing protein</fullName>
    </recommendedName>
</protein>
<evidence type="ECO:0000313" key="5">
    <source>
        <dbReference type="EMBL" id="WIA20454.1"/>
    </source>
</evidence>
<feature type="region of interest" description="Disordered" evidence="3">
    <location>
        <begin position="652"/>
        <end position="673"/>
    </location>
</feature>
<feature type="coiled-coil region" evidence="2">
    <location>
        <begin position="546"/>
        <end position="588"/>
    </location>
</feature>
<dbReference type="Gene3D" id="3.40.50.12390">
    <property type="match status" value="2"/>
</dbReference>
<dbReference type="PANTHER" id="PTHR12341:SF7">
    <property type="entry name" value="5'-3' EXORIBONUCLEASE 1"/>
    <property type="match status" value="1"/>
</dbReference>
<feature type="region of interest" description="Disordered" evidence="3">
    <location>
        <begin position="90"/>
        <end position="129"/>
    </location>
</feature>
<evidence type="ECO:0000256" key="2">
    <source>
        <dbReference type="SAM" id="Coils"/>
    </source>
</evidence>
<comment type="similarity">
    <text evidence="1">Belongs to the 5'-3' exonuclease family.</text>
</comment>
<evidence type="ECO:0000256" key="3">
    <source>
        <dbReference type="SAM" id="MobiDB-lite"/>
    </source>
</evidence>
<feature type="domain" description="Xrn1 N-terminal" evidence="4">
    <location>
        <begin position="1"/>
        <end position="222"/>
    </location>
</feature>
<reference evidence="5 6" key="1">
    <citation type="submission" date="2023-05" db="EMBL/GenBank/DDBJ databases">
        <title>A 100% complete, gapless, phased diploid assembly of the Scenedesmus obliquus UTEX 3031 genome.</title>
        <authorList>
            <person name="Biondi T.C."/>
            <person name="Hanschen E.R."/>
            <person name="Kwon T."/>
            <person name="Eng W."/>
            <person name="Kruse C.P.S."/>
            <person name="Koehler S.I."/>
            <person name="Kunde Y."/>
            <person name="Gleasner C.D."/>
            <person name="You Mak K.T."/>
            <person name="Polle J."/>
            <person name="Hovde B.T."/>
            <person name="Starkenburg S.R."/>
        </authorList>
    </citation>
    <scope>NUCLEOTIDE SEQUENCE [LARGE SCALE GENOMIC DNA]</scope>
    <source>
        <strain evidence="5 6">DOE0152z</strain>
    </source>
</reference>
<gene>
    <name evidence="5" type="ORF">OEZ85_004863</name>
</gene>